<evidence type="ECO:0000313" key="2">
    <source>
        <dbReference type="Proteomes" id="UP000814140"/>
    </source>
</evidence>
<reference evidence="1" key="1">
    <citation type="submission" date="2021-03" db="EMBL/GenBank/DDBJ databases">
        <authorList>
            <consortium name="DOE Joint Genome Institute"/>
            <person name="Ahrendt S."/>
            <person name="Looney B.P."/>
            <person name="Miyauchi S."/>
            <person name="Morin E."/>
            <person name="Drula E."/>
            <person name="Courty P.E."/>
            <person name="Chicoki N."/>
            <person name="Fauchery L."/>
            <person name="Kohler A."/>
            <person name="Kuo A."/>
            <person name="Labutti K."/>
            <person name="Pangilinan J."/>
            <person name="Lipzen A."/>
            <person name="Riley R."/>
            <person name="Andreopoulos W."/>
            <person name="He G."/>
            <person name="Johnson J."/>
            <person name="Barry K.W."/>
            <person name="Grigoriev I.V."/>
            <person name="Nagy L."/>
            <person name="Hibbett D."/>
            <person name="Henrissat B."/>
            <person name="Matheny P.B."/>
            <person name="Labbe J."/>
            <person name="Martin F."/>
        </authorList>
    </citation>
    <scope>NUCLEOTIDE SEQUENCE</scope>
    <source>
        <strain evidence="1">HHB10654</strain>
    </source>
</reference>
<evidence type="ECO:0000313" key="1">
    <source>
        <dbReference type="EMBL" id="KAI0060490.1"/>
    </source>
</evidence>
<comment type="caution">
    <text evidence="1">The sequence shown here is derived from an EMBL/GenBank/DDBJ whole genome shotgun (WGS) entry which is preliminary data.</text>
</comment>
<keyword evidence="2" id="KW-1185">Reference proteome</keyword>
<dbReference type="EMBL" id="MU277218">
    <property type="protein sequence ID" value="KAI0060490.1"/>
    <property type="molecule type" value="Genomic_DNA"/>
</dbReference>
<organism evidence="1 2">
    <name type="scientific">Artomyces pyxidatus</name>
    <dbReference type="NCBI Taxonomy" id="48021"/>
    <lineage>
        <taxon>Eukaryota</taxon>
        <taxon>Fungi</taxon>
        <taxon>Dikarya</taxon>
        <taxon>Basidiomycota</taxon>
        <taxon>Agaricomycotina</taxon>
        <taxon>Agaricomycetes</taxon>
        <taxon>Russulales</taxon>
        <taxon>Auriscalpiaceae</taxon>
        <taxon>Artomyces</taxon>
    </lineage>
</organism>
<reference evidence="1" key="2">
    <citation type="journal article" date="2022" name="New Phytol.">
        <title>Evolutionary transition to the ectomycorrhizal habit in the genomes of a hyperdiverse lineage of mushroom-forming fungi.</title>
        <authorList>
            <person name="Looney B."/>
            <person name="Miyauchi S."/>
            <person name="Morin E."/>
            <person name="Drula E."/>
            <person name="Courty P.E."/>
            <person name="Kohler A."/>
            <person name="Kuo A."/>
            <person name="LaButti K."/>
            <person name="Pangilinan J."/>
            <person name="Lipzen A."/>
            <person name="Riley R."/>
            <person name="Andreopoulos W."/>
            <person name="He G."/>
            <person name="Johnson J."/>
            <person name="Nolan M."/>
            <person name="Tritt A."/>
            <person name="Barry K.W."/>
            <person name="Grigoriev I.V."/>
            <person name="Nagy L.G."/>
            <person name="Hibbett D."/>
            <person name="Henrissat B."/>
            <person name="Matheny P.B."/>
            <person name="Labbe J."/>
            <person name="Martin F.M."/>
        </authorList>
    </citation>
    <scope>NUCLEOTIDE SEQUENCE</scope>
    <source>
        <strain evidence="1">HHB10654</strain>
    </source>
</reference>
<proteinExistence type="predicted"/>
<sequence length="460" mass="50681">MSFQLQYTSLDEIQSTYDDLQKTFRAGKARPLAWRQHQLRQLLLMLNENQQAIVGALQADLNKPAAESLLGEVGAGIRTAERTLARVEEWVKPELVAVDEWQQSWSPTINKTPKGVVLIISPWNYPFILNIQPLIGAISAGCPAVLKPSEISAHTSALLADLIHKYLDNSTYRVVNGAVKETTYLLELKWDHIFYTGNSKVARIIATAAAKHLTPCTLELGGKSPVVVDAAHTDLKLAAKRILWGKTTNAGQICVAPDYILIPRDAQDAFIEALKEAYSTFHPGGALGSDSYGSIVSKGHYDRLQDLIKRTTAKPVIGGGSDGQRTIEPTVYRDVTQGDALLEGEIFGPLLPLVPVDNIQEAIEFINERSHPLALYVFTDDPEVKQAFVEQTLSGSLVFNDVFQHLSVGELPFQGIGESGYGAQHLKYTFDGFTHHRATVDIPFSAEPILARRYPPYQKA</sequence>
<dbReference type="Proteomes" id="UP000814140">
    <property type="component" value="Unassembled WGS sequence"/>
</dbReference>
<name>A0ACB8SWI5_9AGAM</name>
<gene>
    <name evidence="1" type="ORF">BV25DRAFT_1807221</name>
</gene>
<accession>A0ACB8SWI5</accession>
<protein>
    <submittedName>
        <fullName evidence="1">Aldehyde dehydrogenase</fullName>
    </submittedName>
</protein>